<dbReference type="PANTHER" id="PTHR10900">
    <property type="entry name" value="PERIOSTIN-RELATED"/>
    <property type="match status" value="1"/>
</dbReference>
<dbReference type="RefSeq" id="WP_015360657.1">
    <property type="nucleotide sequence ID" value="NZ_QKZR01000004.1"/>
</dbReference>
<evidence type="ECO:0000313" key="3">
    <source>
        <dbReference type="EMBL" id="PZX39097.1"/>
    </source>
</evidence>
<sequence length="328" mass="34395">MMKKLMKFPTYLFLAFLGLAVISCEDDDDGVVDPGNSAYDLTKSNPNFSTLGLAIERAGLVDVLDGNGTFTVFAPTNDAFNEFLIDNNFATLNDVPVDALRTTLLYHVLGTSVRSAQLADGYVKTSATNANGNAYDAYITAGLDPSINDATLDLSLIDINVDNGIVHVIDEVLTLPTIADLAVYNPNLSSLVAALSQEELVSVVDNENAALTVFAPLNSSFDALITEDPLNAGWTDLNDILALGDAGASATSTLDGVLTYHVLTTGAVRAGTITDGLMPTTAQGSMFTINTTNNVTITDANSRVITVVATDITATNGVIHAIGNVLLP</sequence>
<dbReference type="Pfam" id="PF02469">
    <property type="entry name" value="Fasciclin"/>
    <property type="match status" value="2"/>
</dbReference>
<proteinExistence type="predicted"/>
<dbReference type="SMART" id="SM00554">
    <property type="entry name" value="FAS1"/>
    <property type="match status" value="2"/>
</dbReference>
<gene>
    <name evidence="3" type="ORF">LX97_02463</name>
</gene>
<feature type="domain" description="FAS1" evidence="2">
    <location>
        <begin position="35"/>
        <end position="173"/>
    </location>
</feature>
<dbReference type="InterPro" id="IPR000782">
    <property type="entry name" value="FAS1_domain"/>
</dbReference>
<evidence type="ECO:0000256" key="1">
    <source>
        <dbReference type="SAM" id="SignalP"/>
    </source>
</evidence>
<feature type="chain" id="PRO_5045462131" evidence="1">
    <location>
        <begin position="21"/>
        <end position="328"/>
    </location>
</feature>
<dbReference type="PROSITE" id="PS50213">
    <property type="entry name" value="FAS1"/>
    <property type="match status" value="2"/>
</dbReference>
<name>A0ABX5PW33_9FLAO</name>
<organism evidence="3 4">
    <name type="scientific">Nonlabens dokdonensis</name>
    <dbReference type="NCBI Taxonomy" id="328515"/>
    <lineage>
        <taxon>Bacteria</taxon>
        <taxon>Pseudomonadati</taxon>
        <taxon>Bacteroidota</taxon>
        <taxon>Flavobacteriia</taxon>
        <taxon>Flavobacteriales</taxon>
        <taxon>Flavobacteriaceae</taxon>
        <taxon>Nonlabens</taxon>
    </lineage>
</organism>
<feature type="domain" description="FAS1" evidence="2">
    <location>
        <begin position="175"/>
        <end position="326"/>
    </location>
</feature>
<dbReference type="InterPro" id="IPR050904">
    <property type="entry name" value="Adhesion/Biosynth-related"/>
</dbReference>
<comment type="caution">
    <text evidence="3">The sequence shown here is derived from an EMBL/GenBank/DDBJ whole genome shotgun (WGS) entry which is preliminary data.</text>
</comment>
<dbReference type="Proteomes" id="UP000248584">
    <property type="component" value="Unassembled WGS sequence"/>
</dbReference>
<accession>A0ABX5PW33</accession>
<dbReference type="Gene3D" id="2.30.180.10">
    <property type="entry name" value="FAS1 domain"/>
    <property type="match status" value="2"/>
</dbReference>
<feature type="signal peptide" evidence="1">
    <location>
        <begin position="1"/>
        <end position="20"/>
    </location>
</feature>
<dbReference type="InterPro" id="IPR036378">
    <property type="entry name" value="FAS1_dom_sf"/>
</dbReference>
<protein>
    <submittedName>
        <fullName evidence="3">Surface protein with fasciclin (FAS1) repeats</fullName>
    </submittedName>
</protein>
<keyword evidence="4" id="KW-1185">Reference proteome</keyword>
<dbReference type="PROSITE" id="PS51257">
    <property type="entry name" value="PROKAR_LIPOPROTEIN"/>
    <property type="match status" value="1"/>
</dbReference>
<evidence type="ECO:0000259" key="2">
    <source>
        <dbReference type="PROSITE" id="PS50213"/>
    </source>
</evidence>
<evidence type="ECO:0000313" key="4">
    <source>
        <dbReference type="Proteomes" id="UP000248584"/>
    </source>
</evidence>
<keyword evidence="1" id="KW-0732">Signal</keyword>
<reference evidence="3 4" key="1">
    <citation type="submission" date="2018-06" db="EMBL/GenBank/DDBJ databases">
        <title>Genomic Encyclopedia of Archaeal and Bacterial Type Strains, Phase II (KMG-II): from individual species to whole genera.</title>
        <authorList>
            <person name="Goeker M."/>
        </authorList>
    </citation>
    <scope>NUCLEOTIDE SEQUENCE [LARGE SCALE GENOMIC DNA]</scope>
    <source>
        <strain evidence="3 4">DSM 17205</strain>
    </source>
</reference>
<dbReference type="PANTHER" id="PTHR10900:SF77">
    <property type="entry name" value="FI19380P1"/>
    <property type="match status" value="1"/>
</dbReference>
<dbReference type="SUPFAM" id="SSF82153">
    <property type="entry name" value="FAS1 domain"/>
    <property type="match status" value="2"/>
</dbReference>
<dbReference type="EMBL" id="QKZR01000004">
    <property type="protein sequence ID" value="PZX39097.1"/>
    <property type="molecule type" value="Genomic_DNA"/>
</dbReference>